<comment type="catalytic activity">
    <reaction evidence="11">
        <text>L-histidinol phosphate + 2-oxoglutarate = 3-(imidazol-4-yl)-2-oxopropyl phosphate + L-glutamate</text>
        <dbReference type="Rhea" id="RHEA:23744"/>
        <dbReference type="ChEBI" id="CHEBI:16810"/>
        <dbReference type="ChEBI" id="CHEBI:29985"/>
        <dbReference type="ChEBI" id="CHEBI:57766"/>
        <dbReference type="ChEBI" id="CHEBI:57980"/>
        <dbReference type="EC" id="2.6.1.9"/>
    </reaction>
</comment>
<evidence type="ECO:0000259" key="12">
    <source>
        <dbReference type="Pfam" id="PF00155"/>
    </source>
</evidence>
<keyword evidence="6" id="KW-0028">Amino-acid biosynthesis</keyword>
<comment type="pathway">
    <text evidence="2">Amino-acid biosynthesis; L-histidine biosynthesis; L-histidine from 5-phospho-alpha-D-ribose 1-diphosphate: step 7/9.</text>
</comment>
<evidence type="ECO:0000256" key="5">
    <source>
        <dbReference type="ARBA" id="ARBA00022576"/>
    </source>
</evidence>
<evidence type="ECO:0000256" key="3">
    <source>
        <dbReference type="ARBA" id="ARBA00008392"/>
    </source>
</evidence>
<evidence type="ECO:0000256" key="8">
    <source>
        <dbReference type="ARBA" id="ARBA00022898"/>
    </source>
</evidence>
<dbReference type="PROSITE" id="PS00599">
    <property type="entry name" value="AA_TRANSFER_CLASS_2"/>
    <property type="match status" value="1"/>
</dbReference>
<dbReference type="Pfam" id="PF00155">
    <property type="entry name" value="Aminotran_1_2"/>
    <property type="match status" value="1"/>
</dbReference>
<dbReference type="Proteomes" id="UP001212152">
    <property type="component" value="Unassembled WGS sequence"/>
</dbReference>
<dbReference type="InterPro" id="IPR005861">
    <property type="entry name" value="HisP_aminotrans"/>
</dbReference>
<dbReference type="HAMAP" id="MF_01023">
    <property type="entry name" value="HisC_aminotrans_2"/>
    <property type="match status" value="1"/>
</dbReference>
<evidence type="ECO:0000256" key="10">
    <source>
        <dbReference type="ARBA" id="ARBA00030262"/>
    </source>
</evidence>
<comment type="similarity">
    <text evidence="3">Belongs to the class-II pyridoxal-phosphate-dependent aminotransferase family.</text>
</comment>
<dbReference type="AlphaFoldDB" id="A0AAD5XMM0"/>
<accession>A0AAD5XMM0</accession>
<gene>
    <name evidence="13" type="primary">HIS5</name>
    <name evidence="13" type="ORF">HDU87_007701</name>
</gene>
<evidence type="ECO:0000256" key="11">
    <source>
        <dbReference type="ARBA" id="ARBA00047481"/>
    </source>
</evidence>
<keyword evidence="9" id="KW-0368">Histidine biosynthesis</keyword>
<dbReference type="GO" id="GO:0004400">
    <property type="term" value="F:histidinol-phosphate transaminase activity"/>
    <property type="evidence" value="ECO:0007669"/>
    <property type="project" value="UniProtKB-EC"/>
</dbReference>
<sequence>MSSVPQKAFSLQSIVRPNIWALKPYRCARDDYSTGILLDANENTHGPALPPPEALSTSHLNRYPDPHQSLLKSLVAAHRGLDAASTGFFVGVGSDECLDLVVRVFCVPGKEKVLVCPPTYGMYGVVAQVNDVGVTAVPLDVEGGRFQLRVDEIAAAVEANPAIKVIFLCHPGNPTGTLLAHDDIRAVLELQAFHGIVVVDEAYIDFCDQGASVVSWVARYPNLIVTQTLSKAFGLAGIRLGAAITTPEIAQILNSAKAPYNVSTPASALALSALSAAGLTTMRTHVSSILAQRDALISKLGTVPRLGPTIGGNDANFVLVPVLDAQGRPSNPIAKSVYRAMAEQEGVVVRFRGEELGCEGCLRVTVGTEEENGVLIEKLRGLLADLA</sequence>
<keyword evidence="8" id="KW-0663">Pyridoxal phosphate</keyword>
<evidence type="ECO:0000256" key="9">
    <source>
        <dbReference type="ARBA" id="ARBA00023102"/>
    </source>
</evidence>
<feature type="domain" description="Aminotransferase class I/classII large" evidence="12">
    <location>
        <begin position="36"/>
        <end position="379"/>
    </location>
</feature>
<dbReference type="NCBIfam" id="TIGR01141">
    <property type="entry name" value="hisC"/>
    <property type="match status" value="1"/>
</dbReference>
<evidence type="ECO:0000256" key="2">
    <source>
        <dbReference type="ARBA" id="ARBA00005011"/>
    </source>
</evidence>
<protein>
    <recommendedName>
        <fullName evidence="4">histidinol-phosphate transaminase</fullName>
        <ecNumber evidence="4">2.6.1.9</ecNumber>
    </recommendedName>
    <alternativeName>
        <fullName evidence="10">Imidazole acetol-phosphate transaminase</fullName>
    </alternativeName>
</protein>
<organism evidence="13 14">
    <name type="scientific">Geranomyces variabilis</name>
    <dbReference type="NCBI Taxonomy" id="109894"/>
    <lineage>
        <taxon>Eukaryota</taxon>
        <taxon>Fungi</taxon>
        <taxon>Fungi incertae sedis</taxon>
        <taxon>Chytridiomycota</taxon>
        <taxon>Chytridiomycota incertae sedis</taxon>
        <taxon>Chytridiomycetes</taxon>
        <taxon>Spizellomycetales</taxon>
        <taxon>Powellomycetaceae</taxon>
        <taxon>Geranomyces</taxon>
    </lineage>
</organism>
<dbReference type="EC" id="2.6.1.9" evidence="4"/>
<dbReference type="InterPro" id="IPR001917">
    <property type="entry name" value="Aminotrans_II_pyridoxalP_BS"/>
</dbReference>
<comment type="caution">
    <text evidence="13">The sequence shown here is derived from an EMBL/GenBank/DDBJ whole genome shotgun (WGS) entry which is preliminary data.</text>
</comment>
<name>A0AAD5XMM0_9FUNG</name>
<dbReference type="InterPro" id="IPR004839">
    <property type="entry name" value="Aminotransferase_I/II_large"/>
</dbReference>
<keyword evidence="5" id="KW-0032">Aminotransferase</keyword>
<evidence type="ECO:0000256" key="4">
    <source>
        <dbReference type="ARBA" id="ARBA00012748"/>
    </source>
</evidence>
<dbReference type="PANTHER" id="PTHR42885">
    <property type="entry name" value="HISTIDINOL-PHOSPHATE AMINOTRANSFERASE-RELATED"/>
    <property type="match status" value="1"/>
</dbReference>
<dbReference type="CDD" id="cd00609">
    <property type="entry name" value="AAT_like"/>
    <property type="match status" value="1"/>
</dbReference>
<keyword evidence="7" id="KW-0808">Transferase</keyword>
<dbReference type="InterPro" id="IPR015424">
    <property type="entry name" value="PyrdxlP-dep_Trfase"/>
</dbReference>
<evidence type="ECO:0000256" key="6">
    <source>
        <dbReference type="ARBA" id="ARBA00022605"/>
    </source>
</evidence>
<reference evidence="13" key="1">
    <citation type="submission" date="2020-05" db="EMBL/GenBank/DDBJ databases">
        <title>Phylogenomic resolution of chytrid fungi.</title>
        <authorList>
            <person name="Stajich J.E."/>
            <person name="Amses K."/>
            <person name="Simmons R."/>
            <person name="Seto K."/>
            <person name="Myers J."/>
            <person name="Bonds A."/>
            <person name="Quandt C.A."/>
            <person name="Barry K."/>
            <person name="Liu P."/>
            <person name="Grigoriev I."/>
            <person name="Longcore J.E."/>
            <person name="James T.Y."/>
        </authorList>
    </citation>
    <scope>NUCLEOTIDE SEQUENCE</scope>
    <source>
        <strain evidence="13">JEL0379</strain>
    </source>
</reference>
<dbReference type="InterPro" id="IPR015422">
    <property type="entry name" value="PyrdxlP-dep_Trfase_small"/>
</dbReference>
<evidence type="ECO:0000256" key="7">
    <source>
        <dbReference type="ARBA" id="ARBA00022679"/>
    </source>
</evidence>
<comment type="cofactor">
    <cofactor evidence="1">
        <name>pyridoxal 5'-phosphate</name>
        <dbReference type="ChEBI" id="CHEBI:597326"/>
    </cofactor>
</comment>
<dbReference type="Gene3D" id="3.90.1150.10">
    <property type="entry name" value="Aspartate Aminotransferase, domain 1"/>
    <property type="match status" value="1"/>
</dbReference>
<dbReference type="GO" id="GO:0000105">
    <property type="term" value="P:L-histidine biosynthetic process"/>
    <property type="evidence" value="ECO:0007669"/>
    <property type="project" value="UniProtKB-KW"/>
</dbReference>
<evidence type="ECO:0000313" key="14">
    <source>
        <dbReference type="Proteomes" id="UP001212152"/>
    </source>
</evidence>
<dbReference type="GO" id="GO:0030170">
    <property type="term" value="F:pyridoxal phosphate binding"/>
    <property type="evidence" value="ECO:0007669"/>
    <property type="project" value="InterPro"/>
</dbReference>
<dbReference type="SUPFAM" id="SSF53383">
    <property type="entry name" value="PLP-dependent transferases"/>
    <property type="match status" value="1"/>
</dbReference>
<keyword evidence="14" id="KW-1185">Reference proteome</keyword>
<dbReference type="EMBL" id="JADGJQ010000072">
    <property type="protein sequence ID" value="KAJ3173327.1"/>
    <property type="molecule type" value="Genomic_DNA"/>
</dbReference>
<evidence type="ECO:0000313" key="13">
    <source>
        <dbReference type="EMBL" id="KAJ3173327.1"/>
    </source>
</evidence>
<dbReference type="Gene3D" id="3.40.640.10">
    <property type="entry name" value="Type I PLP-dependent aspartate aminotransferase-like (Major domain)"/>
    <property type="match status" value="1"/>
</dbReference>
<evidence type="ECO:0000256" key="1">
    <source>
        <dbReference type="ARBA" id="ARBA00001933"/>
    </source>
</evidence>
<dbReference type="PANTHER" id="PTHR42885:SF2">
    <property type="entry name" value="HISTIDINOL-PHOSPHATE AMINOTRANSFERASE"/>
    <property type="match status" value="1"/>
</dbReference>
<dbReference type="InterPro" id="IPR015421">
    <property type="entry name" value="PyrdxlP-dep_Trfase_major"/>
</dbReference>
<proteinExistence type="inferred from homology"/>